<name>A0ABT3VDC4_9ACTN</name>
<comment type="caution">
    <text evidence="6">The sequence shown here is derived from an EMBL/GenBank/DDBJ whole genome shotgun (WGS) entry which is preliminary data.</text>
</comment>
<proteinExistence type="predicted"/>
<evidence type="ECO:0000313" key="6">
    <source>
        <dbReference type="EMBL" id="MCX4237821.1"/>
    </source>
</evidence>
<dbReference type="InterPro" id="IPR001647">
    <property type="entry name" value="HTH_TetR"/>
</dbReference>
<evidence type="ECO:0000256" key="3">
    <source>
        <dbReference type="ARBA" id="ARBA00023163"/>
    </source>
</evidence>
<keyword evidence="1" id="KW-0805">Transcription regulation</keyword>
<sequence>MSEQSEPAPTARTRPGGRTAAVRQRILRATIELAAQHGVERLNYEEIARTAGVNRVTVHRNWPDRNQLLQEALAEYAADSVPLQDTGDIYTDLTDYLCSMASTGESPVGRALLQTAMYSGDEPVIRELGLRLLEQRLSSFQSLLDRAVERGDLPPVDAAFLNQMLSGPVHLHLTRARTPFTREDAQRIVRFVLAGARATADVPVPDHSGTEPTA</sequence>
<dbReference type="Pfam" id="PF16859">
    <property type="entry name" value="TetR_C_11"/>
    <property type="match status" value="1"/>
</dbReference>
<dbReference type="EMBL" id="JAIFZO010000002">
    <property type="protein sequence ID" value="MCX4237821.1"/>
    <property type="molecule type" value="Genomic_DNA"/>
</dbReference>
<reference evidence="6" key="1">
    <citation type="journal article" date="2022" name="bioRxiv">
        <title>Discovery and biosynthetic assessment of Streptomyces ortus sp nov. isolated from a deep-sea sponge.</title>
        <authorList>
            <person name="Williams S.E."/>
        </authorList>
    </citation>
    <scope>NUCLEOTIDE SEQUENCE</scope>
    <source>
        <strain evidence="6">A15ISP2-DRY2</strain>
    </source>
</reference>
<dbReference type="PANTHER" id="PTHR30055">
    <property type="entry name" value="HTH-TYPE TRANSCRIPTIONAL REGULATOR RUTR"/>
    <property type="match status" value="1"/>
</dbReference>
<gene>
    <name evidence="6" type="ORF">K3769_34645</name>
</gene>
<keyword evidence="3" id="KW-0804">Transcription</keyword>
<dbReference type="InterPro" id="IPR011075">
    <property type="entry name" value="TetR_C"/>
</dbReference>
<dbReference type="PANTHER" id="PTHR30055:SF148">
    <property type="entry name" value="TETR-FAMILY TRANSCRIPTIONAL REGULATOR"/>
    <property type="match status" value="1"/>
</dbReference>
<keyword evidence="7" id="KW-1185">Reference proteome</keyword>
<keyword evidence="2 4" id="KW-0238">DNA-binding</keyword>
<evidence type="ECO:0000256" key="1">
    <source>
        <dbReference type="ARBA" id="ARBA00023015"/>
    </source>
</evidence>
<dbReference type="InterPro" id="IPR009057">
    <property type="entry name" value="Homeodomain-like_sf"/>
</dbReference>
<dbReference type="RefSeq" id="WP_267030182.1">
    <property type="nucleotide sequence ID" value="NZ_JAIFZO010000002.1"/>
</dbReference>
<protein>
    <submittedName>
        <fullName evidence="6">TetR/AcrR family transcriptional regulator</fullName>
    </submittedName>
</protein>
<accession>A0ABT3VDC4</accession>
<dbReference type="SUPFAM" id="SSF48498">
    <property type="entry name" value="Tetracyclin repressor-like, C-terminal domain"/>
    <property type="match status" value="1"/>
</dbReference>
<evidence type="ECO:0000256" key="2">
    <source>
        <dbReference type="ARBA" id="ARBA00023125"/>
    </source>
</evidence>
<dbReference type="Pfam" id="PF00440">
    <property type="entry name" value="TetR_N"/>
    <property type="match status" value="1"/>
</dbReference>
<evidence type="ECO:0000259" key="5">
    <source>
        <dbReference type="PROSITE" id="PS50977"/>
    </source>
</evidence>
<dbReference type="InterPro" id="IPR050109">
    <property type="entry name" value="HTH-type_TetR-like_transc_reg"/>
</dbReference>
<feature type="DNA-binding region" description="H-T-H motif" evidence="4">
    <location>
        <begin position="43"/>
        <end position="62"/>
    </location>
</feature>
<dbReference type="Gene3D" id="1.10.10.60">
    <property type="entry name" value="Homeodomain-like"/>
    <property type="match status" value="1"/>
</dbReference>
<evidence type="ECO:0000256" key="4">
    <source>
        <dbReference type="PROSITE-ProRule" id="PRU00335"/>
    </source>
</evidence>
<feature type="domain" description="HTH tetR-type" evidence="5">
    <location>
        <begin position="20"/>
        <end position="80"/>
    </location>
</feature>
<dbReference type="InterPro" id="IPR036271">
    <property type="entry name" value="Tet_transcr_reg_TetR-rel_C_sf"/>
</dbReference>
<organism evidence="6 7">
    <name type="scientific">Streptomyces ortus</name>
    <dbReference type="NCBI Taxonomy" id="2867268"/>
    <lineage>
        <taxon>Bacteria</taxon>
        <taxon>Bacillati</taxon>
        <taxon>Actinomycetota</taxon>
        <taxon>Actinomycetes</taxon>
        <taxon>Kitasatosporales</taxon>
        <taxon>Streptomycetaceae</taxon>
        <taxon>Streptomyces</taxon>
    </lineage>
</organism>
<evidence type="ECO:0000313" key="7">
    <source>
        <dbReference type="Proteomes" id="UP001165590"/>
    </source>
</evidence>
<dbReference type="Proteomes" id="UP001165590">
    <property type="component" value="Unassembled WGS sequence"/>
</dbReference>
<dbReference type="Gene3D" id="1.10.357.10">
    <property type="entry name" value="Tetracycline Repressor, domain 2"/>
    <property type="match status" value="1"/>
</dbReference>
<dbReference type="SUPFAM" id="SSF46689">
    <property type="entry name" value="Homeodomain-like"/>
    <property type="match status" value="1"/>
</dbReference>
<dbReference type="PROSITE" id="PS50977">
    <property type="entry name" value="HTH_TETR_2"/>
    <property type="match status" value="1"/>
</dbReference>